<proteinExistence type="predicted"/>
<sequence>MAKKMIRTILAIGLLAVLVGCEPKPFKGIIVCKEYVKAHMDNEEAHVVEEAMFVPRVHYVPRPRRVPQLVPSEWKLYVANKYAVRVFYVDSITYTRHRVGERITMKQK</sequence>
<dbReference type="Proteomes" id="UP000027442">
    <property type="component" value="Unassembled WGS sequence"/>
</dbReference>
<keyword evidence="2" id="KW-1185">Reference proteome</keyword>
<comment type="caution">
    <text evidence="1">The sequence shown here is derived from an EMBL/GenBank/DDBJ whole genome shotgun (WGS) entry which is preliminary data.</text>
</comment>
<dbReference type="HOGENOM" id="CLU_2194573_0_0_10"/>
<reference evidence="1 2" key="1">
    <citation type="submission" date="2013-08" db="EMBL/GenBank/DDBJ databases">
        <authorList>
            <person name="Weinstock G."/>
            <person name="Sodergren E."/>
            <person name="Wylie T."/>
            <person name="Fulton L."/>
            <person name="Fulton R."/>
            <person name="Fronick C."/>
            <person name="O'Laughlin M."/>
            <person name="Godfrey J."/>
            <person name="Miner T."/>
            <person name="Herter B."/>
            <person name="Appelbaum E."/>
            <person name="Cordes M."/>
            <person name="Lek S."/>
            <person name="Wollam A."/>
            <person name="Pepin K.H."/>
            <person name="Palsikar V.B."/>
            <person name="Mitreva M."/>
            <person name="Wilson R.K."/>
        </authorList>
    </citation>
    <scope>NUCLEOTIDE SEQUENCE [LARGE SCALE GENOMIC DNA]</scope>
    <source>
        <strain evidence="1 2">ATCC 15930</strain>
    </source>
</reference>
<accession>A0A069QHK9</accession>
<dbReference type="EMBL" id="JNGW01000066">
    <property type="protein sequence ID" value="KDR52348.1"/>
    <property type="molecule type" value="Genomic_DNA"/>
</dbReference>
<name>A0A069QHK9_HOYLO</name>
<dbReference type="AlphaFoldDB" id="A0A069QHK9"/>
<evidence type="ECO:0000313" key="2">
    <source>
        <dbReference type="Proteomes" id="UP000027442"/>
    </source>
</evidence>
<gene>
    <name evidence="1" type="ORF">HMPREF1991_01530</name>
</gene>
<dbReference type="PATRIC" id="fig|1122985.7.peg.1594"/>
<dbReference type="PROSITE" id="PS51257">
    <property type="entry name" value="PROKAR_LIPOPROTEIN"/>
    <property type="match status" value="1"/>
</dbReference>
<protein>
    <recommendedName>
        <fullName evidence="3">Lipoprotein</fullName>
    </recommendedName>
</protein>
<dbReference type="RefSeq" id="WP_018967374.1">
    <property type="nucleotide sequence ID" value="NZ_KL205525.1"/>
</dbReference>
<evidence type="ECO:0008006" key="3">
    <source>
        <dbReference type="Google" id="ProtNLM"/>
    </source>
</evidence>
<evidence type="ECO:0000313" key="1">
    <source>
        <dbReference type="EMBL" id="KDR52348.1"/>
    </source>
</evidence>
<organism evidence="1 2">
    <name type="scientific">Hoylesella loescheii DSM 19665 = JCM 12249 = ATCC 15930</name>
    <dbReference type="NCBI Taxonomy" id="1122985"/>
    <lineage>
        <taxon>Bacteria</taxon>
        <taxon>Pseudomonadati</taxon>
        <taxon>Bacteroidota</taxon>
        <taxon>Bacteroidia</taxon>
        <taxon>Bacteroidales</taxon>
        <taxon>Prevotellaceae</taxon>
        <taxon>Hoylesella</taxon>
    </lineage>
</organism>